<keyword evidence="1" id="KW-1133">Transmembrane helix</keyword>
<feature type="transmembrane region" description="Helical" evidence="1">
    <location>
        <begin position="134"/>
        <end position="155"/>
    </location>
</feature>
<sequence>MISLALPPFLHFLLLFIWIAVSGFFFAKVEIQIEGEAGWAANLPTWRIEEHWLLDIFWGSRPMTGYHAWVFSFMCAVFHLPVTLLGQWSLAIEARILASLMYFWMIEDFLWFVLNPAYGLAKFRPGDIHWHKHWVWRVPVDYAVFAAVGAALFWYSFR</sequence>
<reference evidence="2" key="1">
    <citation type="journal article" date="2015" name="PeerJ">
        <title>First genomic representation of candidate bacterial phylum KSB3 points to enhanced environmental sensing as a trigger of wastewater bulking.</title>
        <authorList>
            <person name="Sekiguchi Y."/>
            <person name="Ohashi A."/>
            <person name="Parks D.H."/>
            <person name="Yamauchi T."/>
            <person name="Tyson G.W."/>
            <person name="Hugenholtz P."/>
        </authorList>
    </citation>
    <scope>NUCLEOTIDE SEQUENCE [LARGE SCALE GENOMIC DNA]</scope>
</reference>
<proteinExistence type="predicted"/>
<feature type="transmembrane region" description="Helical" evidence="1">
    <location>
        <begin position="9"/>
        <end position="27"/>
    </location>
</feature>
<keyword evidence="3" id="KW-1185">Reference proteome</keyword>
<feature type="transmembrane region" description="Helical" evidence="1">
    <location>
        <begin position="96"/>
        <end position="114"/>
    </location>
</feature>
<feature type="transmembrane region" description="Helical" evidence="1">
    <location>
        <begin position="66"/>
        <end position="84"/>
    </location>
</feature>
<dbReference type="Proteomes" id="UP000030700">
    <property type="component" value="Unassembled WGS sequence"/>
</dbReference>
<organism evidence="2">
    <name type="scientific">Candidatus Moduliflexus flocculans</name>
    <dbReference type="NCBI Taxonomy" id="1499966"/>
    <lineage>
        <taxon>Bacteria</taxon>
        <taxon>Candidatus Moduliflexota</taxon>
        <taxon>Candidatus Moduliflexia</taxon>
        <taxon>Candidatus Moduliflexales</taxon>
        <taxon>Candidatus Moduliflexaceae</taxon>
    </lineage>
</organism>
<protein>
    <submittedName>
        <fullName evidence="2">Uncharacterized protein</fullName>
    </submittedName>
</protein>
<dbReference type="STRING" id="1499966.U14_05531"/>
<keyword evidence="1" id="KW-0472">Membrane</keyword>
<evidence type="ECO:0000313" key="2">
    <source>
        <dbReference type="EMBL" id="GAK54252.1"/>
    </source>
</evidence>
<evidence type="ECO:0000313" key="3">
    <source>
        <dbReference type="Proteomes" id="UP000030700"/>
    </source>
</evidence>
<accession>A0A081BS71</accession>
<name>A0A081BS71_9BACT</name>
<evidence type="ECO:0000256" key="1">
    <source>
        <dbReference type="SAM" id="Phobius"/>
    </source>
</evidence>
<gene>
    <name evidence="2" type="ORF">U14_05531</name>
</gene>
<dbReference type="HOGENOM" id="CLU_1583693_0_0_0"/>
<dbReference type="AlphaFoldDB" id="A0A081BS71"/>
<keyword evidence="1" id="KW-0812">Transmembrane</keyword>
<dbReference type="EMBL" id="DF820461">
    <property type="protein sequence ID" value="GAK54252.1"/>
    <property type="molecule type" value="Genomic_DNA"/>
</dbReference>